<dbReference type="InterPro" id="IPR037460">
    <property type="entry name" value="SEST-like"/>
</dbReference>
<evidence type="ECO:0000259" key="3">
    <source>
        <dbReference type="Pfam" id="PF13472"/>
    </source>
</evidence>
<dbReference type="GO" id="GO:0019433">
    <property type="term" value="P:triglyceride catabolic process"/>
    <property type="evidence" value="ECO:0007669"/>
    <property type="project" value="TreeGrafter"/>
</dbReference>
<feature type="region of interest" description="Disordered" evidence="2">
    <location>
        <begin position="1"/>
        <end position="32"/>
    </location>
</feature>
<dbReference type="Proteomes" id="UP000192801">
    <property type="component" value="Unassembled WGS sequence"/>
</dbReference>
<sequence length="260" mass="26719">MRRYAALGSSMAAGPGITPRVPGSPRPAGRSERNYPHLVAEALGAELTDVTFSGATTENLLSRKQFGAPPQLEVLDESADLVTITIGGNDVGYVPMMIAALTPGLLHRLPGVGAGLTGLLDPARRELALAAAGPALRAVGTAARDAAPNARIVFVDYLTLLPPAGQPARPLSERNAELARHVAARLAEITASAATDTGCELVSAAAASVDHHAWSPDPWTAGPGLSVPLLLGRAPLTFHPNAAGMRAVADLVLDHLGADR</sequence>
<protein>
    <submittedName>
        <fullName evidence="4">Hydrolase</fullName>
    </submittedName>
</protein>
<dbReference type="Gene3D" id="3.40.50.1110">
    <property type="entry name" value="SGNH hydrolase"/>
    <property type="match status" value="1"/>
</dbReference>
<evidence type="ECO:0000256" key="1">
    <source>
        <dbReference type="PIRSR" id="PIRSR637460-1"/>
    </source>
</evidence>
<dbReference type="PANTHER" id="PTHR37981:SF1">
    <property type="entry name" value="SGNH HYDROLASE-TYPE ESTERASE DOMAIN-CONTAINING PROTEIN"/>
    <property type="match status" value="1"/>
</dbReference>
<name>A0A1X0DHK6_9MYCO</name>
<feature type="domain" description="SGNH hydrolase-type esterase" evidence="3">
    <location>
        <begin position="6"/>
        <end position="247"/>
    </location>
</feature>
<dbReference type="AlphaFoldDB" id="A0A1X0DHK6"/>
<comment type="caution">
    <text evidence="4">The sequence shown here is derived from an EMBL/GenBank/DDBJ whole genome shotgun (WGS) entry which is preliminary data.</text>
</comment>
<dbReference type="Pfam" id="PF13472">
    <property type="entry name" value="Lipase_GDSL_2"/>
    <property type="match status" value="1"/>
</dbReference>
<reference evidence="4 5" key="1">
    <citation type="submission" date="2016-12" db="EMBL/GenBank/DDBJ databases">
        <title>The new phylogeny of genus Mycobacterium.</title>
        <authorList>
            <person name="Tortoli E."/>
            <person name="Trovato A."/>
            <person name="Cirillo D.M."/>
        </authorList>
    </citation>
    <scope>NUCLEOTIDE SEQUENCE [LARGE SCALE GENOMIC DNA]</scope>
    <source>
        <strain evidence="4 5">DSM 45130</strain>
    </source>
</reference>
<proteinExistence type="predicted"/>
<dbReference type="EMBL" id="MVHS01000011">
    <property type="protein sequence ID" value="ORA71855.1"/>
    <property type="molecule type" value="Genomic_DNA"/>
</dbReference>
<keyword evidence="5" id="KW-1185">Reference proteome</keyword>
<dbReference type="GO" id="GO:0004806">
    <property type="term" value="F:triacylglycerol lipase activity"/>
    <property type="evidence" value="ECO:0007669"/>
    <property type="project" value="TreeGrafter"/>
</dbReference>
<dbReference type="PANTHER" id="PTHR37981">
    <property type="entry name" value="LIPASE 2"/>
    <property type="match status" value="1"/>
</dbReference>
<dbReference type="InterPro" id="IPR036514">
    <property type="entry name" value="SGNH_hydro_sf"/>
</dbReference>
<organism evidence="4 5">
    <name type="scientific">Mycolicibacterium insubricum</name>
    <dbReference type="NCBI Taxonomy" id="444597"/>
    <lineage>
        <taxon>Bacteria</taxon>
        <taxon>Bacillati</taxon>
        <taxon>Actinomycetota</taxon>
        <taxon>Actinomycetes</taxon>
        <taxon>Mycobacteriales</taxon>
        <taxon>Mycobacteriaceae</taxon>
        <taxon>Mycolicibacterium</taxon>
    </lineage>
</organism>
<gene>
    <name evidence="4" type="ORF">BST26_06985</name>
</gene>
<evidence type="ECO:0000256" key="2">
    <source>
        <dbReference type="SAM" id="MobiDB-lite"/>
    </source>
</evidence>
<dbReference type="InterPro" id="IPR013830">
    <property type="entry name" value="SGNH_hydro"/>
</dbReference>
<dbReference type="RefSeq" id="WP_234805778.1">
    <property type="nucleotide sequence ID" value="NZ_AP022618.1"/>
</dbReference>
<accession>A0A1X0DHK6</accession>
<feature type="active site" evidence="1">
    <location>
        <position position="239"/>
    </location>
</feature>
<evidence type="ECO:0000313" key="4">
    <source>
        <dbReference type="EMBL" id="ORA71855.1"/>
    </source>
</evidence>
<dbReference type="SUPFAM" id="SSF52266">
    <property type="entry name" value="SGNH hydrolase"/>
    <property type="match status" value="1"/>
</dbReference>
<feature type="active site" description="Nucleophile" evidence="1">
    <location>
        <position position="10"/>
    </location>
</feature>
<evidence type="ECO:0000313" key="5">
    <source>
        <dbReference type="Proteomes" id="UP000192801"/>
    </source>
</evidence>
<dbReference type="STRING" id="444597.BST26_06985"/>
<keyword evidence="4" id="KW-0378">Hydrolase</keyword>
<dbReference type="CDD" id="cd01823">
    <property type="entry name" value="SEST_like"/>
    <property type="match status" value="1"/>
</dbReference>